<protein>
    <submittedName>
        <fullName evidence="3">Uncharacterized protein DUF3858</fullName>
    </submittedName>
</protein>
<comment type="caution">
    <text evidence="3">The sequence shown here is derived from an EMBL/GenBank/DDBJ whole genome shotgun (WGS) entry which is preliminary data.</text>
</comment>
<dbReference type="EMBL" id="RCCK01000012">
    <property type="protein sequence ID" value="RLJ74744.1"/>
    <property type="molecule type" value="Genomic_DNA"/>
</dbReference>
<dbReference type="Gene3D" id="2.60.120.1130">
    <property type="match status" value="1"/>
</dbReference>
<dbReference type="AlphaFoldDB" id="A0A497XZW9"/>
<evidence type="ECO:0000259" key="2">
    <source>
        <dbReference type="Pfam" id="PF12969"/>
    </source>
</evidence>
<organism evidence="3 4">
    <name type="scientific">Pedobacter alluvionis</name>
    <dbReference type="NCBI Taxonomy" id="475253"/>
    <lineage>
        <taxon>Bacteria</taxon>
        <taxon>Pseudomonadati</taxon>
        <taxon>Bacteroidota</taxon>
        <taxon>Sphingobacteriia</taxon>
        <taxon>Sphingobacteriales</taxon>
        <taxon>Sphingobacteriaceae</taxon>
        <taxon>Pedobacter</taxon>
    </lineage>
</organism>
<proteinExistence type="predicted"/>
<reference evidence="3 4" key="1">
    <citation type="submission" date="2018-10" db="EMBL/GenBank/DDBJ databases">
        <title>Genomic Encyclopedia of Archaeal and Bacterial Type Strains, Phase II (KMG-II): from individual species to whole genera.</title>
        <authorList>
            <person name="Goeker M."/>
        </authorList>
    </citation>
    <scope>NUCLEOTIDE SEQUENCE [LARGE SCALE GENOMIC DNA]</scope>
    <source>
        <strain evidence="3 4">DSM 19624</strain>
    </source>
</reference>
<keyword evidence="1" id="KW-0732">Signal</keyword>
<dbReference type="InterPro" id="IPR024618">
    <property type="entry name" value="DUF3857"/>
</dbReference>
<dbReference type="Gene3D" id="3.10.620.30">
    <property type="match status" value="1"/>
</dbReference>
<dbReference type="Proteomes" id="UP000273898">
    <property type="component" value="Unassembled WGS sequence"/>
</dbReference>
<accession>A0A497XZW9</accession>
<dbReference type="Gene3D" id="2.60.40.3140">
    <property type="match status" value="1"/>
</dbReference>
<feature type="signal peptide" evidence="1">
    <location>
        <begin position="1"/>
        <end position="35"/>
    </location>
</feature>
<evidence type="ECO:0000313" key="3">
    <source>
        <dbReference type="EMBL" id="RLJ74744.1"/>
    </source>
</evidence>
<feature type="chain" id="PRO_5019738183" evidence="1">
    <location>
        <begin position="36"/>
        <end position="682"/>
    </location>
</feature>
<feature type="domain" description="DUF3857" evidence="2">
    <location>
        <begin position="91"/>
        <end position="219"/>
    </location>
</feature>
<name>A0A497XZW9_9SPHI</name>
<sequence>MFLYLQNQTTNFIMQKNALKFLTLMLCIGVSTAYAQTTQPVKREFKFGKIAPTEFEVKASGQDSSASAIKLFDVGDCYFEIGQSLGGFVYVFERHIRYKILNKNGYDLANFKIELYKSNNSRKEDLNYMDAATYNMVDGKMVTSKLNKDAKFTEEFNQNYVIKKFALPNVKEGSIIEFKYKIKSDFIFTLRGWRFQSSVPTLWSEYNVRIPEYLTYKNNISGYYYQIDHPLHQDVNASYLSGVHSTAVYDKYCAANVPALKEEPYVTTMDDYTPKIEFELRATQFPGTIYEDFNGSWSKIINGLARDEKFGGFINKNSYAKSVLPGILKGEKDTLAAVKLILNYVKNNLKWNKEYSEYAKETSPKSIFEKKTGSSADINLSLLSLLKEAKIESYPVLISTRKNGEHPGYPLESAFNNVIGVTQIGNTLYYLDATDKDLPAGMLDYENLSHRGFYIDLKNNDGKWLSTEPNIPSEKIFVYNMVLDKEHKLSGTINQYSKGYAALNLRNKYRTTNNETEFVKNFKKDKTGLEVSAYKIDNLDNLDELLTESMDVTIEDNVEEAGNLVYFTPLLFERTKENLFKLEQRKFPVDFAYPFKESYRITVNFPEDYEVDKLPKGGIYKLPEESGTFTINYIAEGKTLMVKSSINVNKSLYTPEEYFDLKELFKTVVEKQAEQIVFKKKG</sequence>
<gene>
    <name evidence="3" type="ORF">BCL90_3085</name>
</gene>
<evidence type="ECO:0000313" key="4">
    <source>
        <dbReference type="Proteomes" id="UP000273898"/>
    </source>
</evidence>
<evidence type="ECO:0000256" key="1">
    <source>
        <dbReference type="SAM" id="SignalP"/>
    </source>
</evidence>
<dbReference type="Pfam" id="PF12969">
    <property type="entry name" value="DUF3857"/>
    <property type="match status" value="1"/>
</dbReference>